<dbReference type="RefSeq" id="WP_091118829.1">
    <property type="nucleotide sequence ID" value="NZ_FMHY01000002.1"/>
</dbReference>
<dbReference type="EMBL" id="FMHY01000002">
    <property type="protein sequence ID" value="SCL56489.1"/>
    <property type="molecule type" value="Genomic_DNA"/>
</dbReference>
<accession>A0A1C6URQ9</accession>
<keyword evidence="1" id="KW-0732">Signal</keyword>
<evidence type="ECO:0000313" key="2">
    <source>
        <dbReference type="EMBL" id="SCL56489.1"/>
    </source>
</evidence>
<feature type="chain" id="PRO_5008747986" description="Secreted protein" evidence="1">
    <location>
        <begin position="28"/>
        <end position="122"/>
    </location>
</feature>
<protein>
    <recommendedName>
        <fullName evidence="4">Secreted protein</fullName>
    </recommendedName>
</protein>
<evidence type="ECO:0008006" key="4">
    <source>
        <dbReference type="Google" id="ProtNLM"/>
    </source>
</evidence>
<name>A0A1C6URQ9_9ACTN</name>
<feature type="signal peptide" evidence="1">
    <location>
        <begin position="1"/>
        <end position="27"/>
    </location>
</feature>
<dbReference type="OrthoDB" id="3382650at2"/>
<evidence type="ECO:0000313" key="3">
    <source>
        <dbReference type="Proteomes" id="UP000199696"/>
    </source>
</evidence>
<organism evidence="2 3">
    <name type="scientific">Micromonospora eburnea</name>
    <dbReference type="NCBI Taxonomy" id="227316"/>
    <lineage>
        <taxon>Bacteria</taxon>
        <taxon>Bacillati</taxon>
        <taxon>Actinomycetota</taxon>
        <taxon>Actinomycetes</taxon>
        <taxon>Micromonosporales</taxon>
        <taxon>Micromonosporaceae</taxon>
        <taxon>Micromonospora</taxon>
    </lineage>
</organism>
<proteinExistence type="predicted"/>
<gene>
    <name evidence="2" type="ORF">GA0070604_3424</name>
</gene>
<reference evidence="3" key="1">
    <citation type="submission" date="2016-06" db="EMBL/GenBank/DDBJ databases">
        <authorList>
            <person name="Varghese N."/>
            <person name="Submissions Spin"/>
        </authorList>
    </citation>
    <scope>NUCLEOTIDE SEQUENCE [LARGE SCALE GENOMIC DNA]</scope>
    <source>
        <strain evidence="3">DSM 44814</strain>
    </source>
</reference>
<dbReference type="Proteomes" id="UP000199696">
    <property type="component" value="Unassembled WGS sequence"/>
</dbReference>
<sequence length="122" mass="12997">MRKLMSAVGAGALLTAGLFVGATPAQAAPAETCTLVQSEIYNGANIIAWARGLQGCAGDVYWEIQSGDSGSWQVTESGTTYYNNQVGNYYGDVDLPCYLRVYAKFGTQEKLTQPVRNNNCGG</sequence>
<evidence type="ECO:0000256" key="1">
    <source>
        <dbReference type="SAM" id="SignalP"/>
    </source>
</evidence>
<keyword evidence="3" id="KW-1185">Reference proteome</keyword>
<dbReference type="AlphaFoldDB" id="A0A1C6URQ9"/>